<geneLocation type="mitochondrion" evidence="2"/>
<dbReference type="Gene3D" id="3.10.28.10">
    <property type="entry name" value="Homing endonucleases"/>
    <property type="match status" value="1"/>
</dbReference>
<proteinExistence type="predicted"/>
<dbReference type="SUPFAM" id="SSF55608">
    <property type="entry name" value="Homing endonucleases"/>
    <property type="match status" value="1"/>
</dbReference>
<keyword evidence="2" id="KW-0496">Mitochondrion</keyword>
<dbReference type="Pfam" id="PF00961">
    <property type="entry name" value="LAGLIDADG_1"/>
    <property type="match status" value="1"/>
</dbReference>
<accession>A0A2L1IPV0</accession>
<protein>
    <submittedName>
        <fullName evidence="2">Double-motif LAGLIDADG homing endonuclease</fullName>
    </submittedName>
</protein>
<evidence type="ECO:0000313" key="2">
    <source>
        <dbReference type="EMBL" id="AVD96799.1"/>
    </source>
</evidence>
<name>A0A2L1IPV0_OPHNO</name>
<dbReference type="PANTHER" id="PTHR36181">
    <property type="entry name" value="INTRON-ENCODED ENDONUCLEASE AI3-RELATED"/>
    <property type="match status" value="1"/>
</dbReference>
<organism evidence="2">
    <name type="scientific">Ophiostoma novo-ulmi subsp. novo-ulmi</name>
    <dbReference type="NCBI Taxonomy" id="170179"/>
    <lineage>
        <taxon>Eukaryota</taxon>
        <taxon>Fungi</taxon>
        <taxon>Dikarya</taxon>
        <taxon>Ascomycota</taxon>
        <taxon>Pezizomycotina</taxon>
        <taxon>Sordariomycetes</taxon>
        <taxon>Sordariomycetidae</taxon>
        <taxon>Ophiostomatales</taxon>
        <taxon>Ophiostomataceae</taxon>
        <taxon>Ophiostoma</taxon>
    </lineage>
</organism>
<keyword evidence="2" id="KW-0540">Nuclease</keyword>
<dbReference type="InterPro" id="IPR051289">
    <property type="entry name" value="LAGLIDADG_Endonuclease"/>
</dbReference>
<feature type="domain" description="Homing endonuclease LAGLIDADG" evidence="1">
    <location>
        <begin position="48"/>
        <end position="157"/>
    </location>
</feature>
<dbReference type="GO" id="GO:0005739">
    <property type="term" value="C:mitochondrion"/>
    <property type="evidence" value="ECO:0007669"/>
    <property type="project" value="UniProtKB-ARBA"/>
</dbReference>
<evidence type="ECO:0000259" key="1">
    <source>
        <dbReference type="Pfam" id="PF00961"/>
    </source>
</evidence>
<reference evidence="2" key="2">
    <citation type="journal article" date="2018" name="Can. J. Microbiol.">
        <title>The complete mitochondrial genome of the Dutch elm disease fungus Ophiostoma novo-ulmi subspecies novo-ulmi.</title>
        <authorList>
            <person name="Abboud G.T."/>
            <person name="Zubaer A."/>
            <person name="Wai A."/>
            <person name="Hausner G."/>
        </authorList>
    </citation>
    <scope>NUCLEOTIDE SEQUENCE</scope>
</reference>
<keyword evidence="2" id="KW-0255">Endonuclease</keyword>
<dbReference type="AlphaFoldDB" id="A0A2L1IPV0"/>
<dbReference type="EMBL" id="MG020143">
    <property type="protein sequence ID" value="AVD96799.1"/>
    <property type="molecule type" value="Genomic_DNA"/>
</dbReference>
<gene>
    <name evidence="2" type="primary">heg</name>
</gene>
<dbReference type="PANTHER" id="PTHR36181:SF2">
    <property type="entry name" value="INTRON-ENCODED ENDONUCLEASE AI3-RELATED"/>
    <property type="match status" value="1"/>
</dbReference>
<keyword evidence="2" id="KW-0378">Hydrolase</keyword>
<dbReference type="InterPro" id="IPR027434">
    <property type="entry name" value="Homing_endonucl"/>
</dbReference>
<dbReference type="InterPro" id="IPR004860">
    <property type="entry name" value="LAGLIDADG_dom"/>
</dbReference>
<dbReference type="GO" id="GO:0004519">
    <property type="term" value="F:endonuclease activity"/>
    <property type="evidence" value="ECO:0007669"/>
    <property type="project" value="UniProtKB-KW"/>
</dbReference>
<dbReference type="SUPFAM" id="SSF64496">
    <property type="entry name" value="DNA-binding domain of intron-encoded endonucleases"/>
    <property type="match status" value="1"/>
</dbReference>
<sequence length="302" mass="34612">MFKNRKSSELVVHELYSNIIKIKEGMNSKRVVYDLPKDHIINITGNYLVGFLEGDGTFYLSKYDMSVHFSLVTTTINKNFLLKIREFLLNLLDEHSYLLGSTTKLINILDKKSNNDHRAVSLLDITQIDFVYNILIPYLESLEFRTKKYKDFLDFKTLAMLIFQGKHLTNNGKELMIKLSNTMNDNRLSTNPSPKILDTNTQFELDLLIKSVPLISIDSEGRAMIISENKYIRSTYVIKVYFLNGTVSYFTSGTSCAKSLHVSNDTITKRLNDGKPVKNKEGLVVAQSIQRIKAYSSFNVNF</sequence>
<reference evidence="2" key="1">
    <citation type="submission" date="2017-09" db="EMBL/GenBank/DDBJ databases">
        <authorList>
            <person name="Ehlers B."/>
            <person name="Leendertz F.H."/>
        </authorList>
    </citation>
    <scope>NUCLEOTIDE SEQUENCE</scope>
</reference>